<dbReference type="AlphaFoldDB" id="C6LHR2"/>
<keyword evidence="2" id="KW-0805">Transcription regulation</keyword>
<evidence type="ECO:0000256" key="3">
    <source>
        <dbReference type="ARBA" id="ARBA00023125"/>
    </source>
</evidence>
<dbReference type="SUPFAM" id="SSF52172">
    <property type="entry name" value="CheY-like"/>
    <property type="match status" value="1"/>
</dbReference>
<dbReference type="PROSITE" id="PS00041">
    <property type="entry name" value="HTH_ARAC_FAMILY_1"/>
    <property type="match status" value="1"/>
</dbReference>
<dbReference type="OrthoDB" id="9794370at2"/>
<feature type="domain" description="HTH araC/xylS-type" evidence="7">
    <location>
        <begin position="433"/>
        <end position="532"/>
    </location>
</feature>
<dbReference type="eggNOG" id="COG4753">
    <property type="taxonomic scope" value="Bacteria"/>
</dbReference>
<feature type="modified residue" description="4-aspartylphosphate" evidence="6">
    <location>
        <position position="59"/>
    </location>
</feature>
<dbReference type="Pfam" id="PF12833">
    <property type="entry name" value="HTH_18"/>
    <property type="match status" value="1"/>
</dbReference>
<accession>C6LHR2</accession>
<dbReference type="STRING" id="168384.SAMN05660368_02524"/>
<dbReference type="SMART" id="SM00342">
    <property type="entry name" value="HTH_ARAC"/>
    <property type="match status" value="1"/>
</dbReference>
<evidence type="ECO:0000256" key="5">
    <source>
        <dbReference type="ARBA" id="ARBA00024867"/>
    </source>
</evidence>
<dbReference type="Gene3D" id="1.10.10.60">
    <property type="entry name" value="Homeodomain-like"/>
    <property type="match status" value="2"/>
</dbReference>
<dbReference type="Proteomes" id="UP000005561">
    <property type="component" value="Unassembled WGS sequence"/>
</dbReference>
<protein>
    <recommendedName>
        <fullName evidence="1">Stage 0 sporulation protein A homolog</fullName>
    </recommendedName>
</protein>
<evidence type="ECO:0000313" key="10">
    <source>
        <dbReference type="Proteomes" id="UP000005561"/>
    </source>
</evidence>
<dbReference type="InterPro" id="IPR041522">
    <property type="entry name" value="CdaR_GGDEF"/>
</dbReference>
<keyword evidence="10" id="KW-1185">Reference proteome</keyword>
<reference evidence="9" key="1">
    <citation type="submission" date="2009-07" db="EMBL/GenBank/DDBJ databases">
        <authorList>
            <person name="Weinstock G."/>
            <person name="Sodergren E."/>
            <person name="Clifton S."/>
            <person name="Fulton L."/>
            <person name="Fulton B."/>
            <person name="Courtney L."/>
            <person name="Fronick C."/>
            <person name="Harrison M."/>
            <person name="Strong C."/>
            <person name="Farmer C."/>
            <person name="Delahaunty K."/>
            <person name="Markovic C."/>
            <person name="Hall O."/>
            <person name="Minx P."/>
            <person name="Tomlinson C."/>
            <person name="Mitreva M."/>
            <person name="Nelson J."/>
            <person name="Hou S."/>
            <person name="Wollam A."/>
            <person name="Pepin K.H."/>
            <person name="Johnson M."/>
            <person name="Bhonagiri V."/>
            <person name="Nash W.E."/>
            <person name="Warren W."/>
            <person name="Chinwalla A."/>
            <person name="Mardis E.R."/>
            <person name="Wilson R.K."/>
        </authorList>
    </citation>
    <scope>NUCLEOTIDE SEQUENCE [LARGE SCALE GENOMIC DNA]</scope>
    <source>
        <strain evidence="9">DSM 14469</strain>
    </source>
</reference>
<name>C6LHR2_9FIRM</name>
<dbReference type="InterPro" id="IPR018060">
    <property type="entry name" value="HTH_AraC"/>
</dbReference>
<dbReference type="InterPro" id="IPR001789">
    <property type="entry name" value="Sig_transdc_resp-reg_receiver"/>
</dbReference>
<dbReference type="EMBL" id="ACCL02000015">
    <property type="protein sequence ID" value="EET59802.1"/>
    <property type="molecule type" value="Genomic_DNA"/>
</dbReference>
<dbReference type="PROSITE" id="PS01124">
    <property type="entry name" value="HTH_ARAC_FAMILY_2"/>
    <property type="match status" value="1"/>
</dbReference>
<evidence type="ECO:0000256" key="2">
    <source>
        <dbReference type="ARBA" id="ARBA00023015"/>
    </source>
</evidence>
<evidence type="ECO:0000256" key="1">
    <source>
        <dbReference type="ARBA" id="ARBA00018672"/>
    </source>
</evidence>
<dbReference type="GO" id="GO:0000160">
    <property type="term" value="P:phosphorelay signal transduction system"/>
    <property type="evidence" value="ECO:0007669"/>
    <property type="project" value="InterPro"/>
</dbReference>
<evidence type="ECO:0000259" key="8">
    <source>
        <dbReference type="PROSITE" id="PS50110"/>
    </source>
</evidence>
<evidence type="ECO:0000256" key="4">
    <source>
        <dbReference type="ARBA" id="ARBA00023163"/>
    </source>
</evidence>
<keyword evidence="6" id="KW-0597">Phosphoprotein</keyword>
<dbReference type="PANTHER" id="PTHR43280:SF28">
    <property type="entry name" value="HTH-TYPE TRANSCRIPTIONAL ACTIVATOR RHAS"/>
    <property type="match status" value="1"/>
</dbReference>
<dbReference type="Pfam" id="PF17853">
    <property type="entry name" value="GGDEF_2"/>
    <property type="match status" value="1"/>
</dbReference>
<comment type="function">
    <text evidence="5">May play the central regulatory role in sporulation. It may be an element of the effector pathway responsible for the activation of sporulation genes in response to nutritional stress. Spo0A may act in concert with spo0H (a sigma factor) to control the expression of some genes that are critical to the sporulation process.</text>
</comment>
<dbReference type="SUPFAM" id="SSF46689">
    <property type="entry name" value="Homeodomain-like"/>
    <property type="match status" value="1"/>
</dbReference>
<dbReference type="PROSITE" id="PS50110">
    <property type="entry name" value="RESPONSE_REGULATORY"/>
    <property type="match status" value="1"/>
</dbReference>
<dbReference type="CDD" id="cd17536">
    <property type="entry name" value="REC_YesN-like"/>
    <property type="match status" value="1"/>
</dbReference>
<comment type="caution">
    <text evidence="9">The sequence shown here is derived from an EMBL/GenBank/DDBJ whole genome shotgun (WGS) entry which is preliminary data.</text>
</comment>
<keyword evidence="4" id="KW-0804">Transcription</keyword>
<evidence type="ECO:0000259" key="7">
    <source>
        <dbReference type="PROSITE" id="PS01124"/>
    </source>
</evidence>
<dbReference type="GO" id="GO:0003700">
    <property type="term" value="F:DNA-binding transcription factor activity"/>
    <property type="evidence" value="ECO:0007669"/>
    <property type="project" value="InterPro"/>
</dbReference>
<dbReference type="Pfam" id="PF00072">
    <property type="entry name" value="Response_reg"/>
    <property type="match status" value="1"/>
</dbReference>
<dbReference type="Gene3D" id="3.40.50.2300">
    <property type="match status" value="1"/>
</dbReference>
<dbReference type="InterPro" id="IPR018062">
    <property type="entry name" value="HTH_AraC-typ_CS"/>
</dbReference>
<evidence type="ECO:0000313" key="9">
    <source>
        <dbReference type="EMBL" id="EET59802.1"/>
    </source>
</evidence>
<dbReference type="InterPro" id="IPR011006">
    <property type="entry name" value="CheY-like_superfamily"/>
</dbReference>
<dbReference type="SMART" id="SM00448">
    <property type="entry name" value="REC"/>
    <property type="match status" value="1"/>
</dbReference>
<gene>
    <name evidence="9" type="ORF">BRYFOR_08176</name>
</gene>
<organism evidence="9 10">
    <name type="scientific">Marvinbryantia formatexigens DSM 14469</name>
    <dbReference type="NCBI Taxonomy" id="478749"/>
    <lineage>
        <taxon>Bacteria</taxon>
        <taxon>Bacillati</taxon>
        <taxon>Bacillota</taxon>
        <taxon>Clostridia</taxon>
        <taxon>Lachnospirales</taxon>
        <taxon>Lachnospiraceae</taxon>
        <taxon>Marvinbryantia</taxon>
    </lineage>
</organism>
<sequence>MLYMNMNVLLVDDNYICVEGILHAISWEGLGISSVHAVYDGVSALDYLKSHPVHILISDISMPGMSGLALSEKALALNPSIKIILISAYDEFEYARQAVRLGAFDYIEKPINYSYLTEILEKVIAEIRMEAKNLEILKKSRPAMAEQFFRSLIQQGNRESSQILELYAQYLDLKLNCRYYIVLHISAADSDLLKQKLGIEEYCVRSMNLEHSVRKICSTFSFHYVLKDLTNFICIIGENIASTHKFRELIQSRFQKVAEHFSSRYGLVIGLGNITDSIWELNSSYASAQKALEYRFFFPEQTFLEADAISRYGSKVLPVGDISEENLIQCICKKDMDGITDWIHAFIHSFPGNCDSKIVVYSQLYTVVARLLKFCYELNIMTPAFEKEITFIFTNPDYFKTIAMISDWLLNTCQTICQKLSESVSKYHESLCETAVKYITKNYSNSDLSLNEIAEHLQISPAYLSTLFKRCRNQNISTFLTDTRIDAACQLLLNTSLSLKVISTQVGYSNQYYFSSCFKKKTGKTPSAYREEYQKQ</sequence>
<dbReference type="GO" id="GO:0043565">
    <property type="term" value="F:sequence-specific DNA binding"/>
    <property type="evidence" value="ECO:0007669"/>
    <property type="project" value="InterPro"/>
</dbReference>
<keyword evidence="3" id="KW-0238">DNA-binding</keyword>
<feature type="domain" description="Response regulatory" evidence="8">
    <location>
        <begin position="7"/>
        <end position="124"/>
    </location>
</feature>
<proteinExistence type="predicted"/>
<dbReference type="InterPro" id="IPR009057">
    <property type="entry name" value="Homeodomain-like_sf"/>
</dbReference>
<evidence type="ECO:0000256" key="6">
    <source>
        <dbReference type="PROSITE-ProRule" id="PRU00169"/>
    </source>
</evidence>
<dbReference type="PANTHER" id="PTHR43280">
    <property type="entry name" value="ARAC-FAMILY TRANSCRIPTIONAL REGULATOR"/>
    <property type="match status" value="1"/>
</dbReference>
<dbReference type="eggNOG" id="COG2207">
    <property type="taxonomic scope" value="Bacteria"/>
</dbReference>